<reference evidence="1" key="1">
    <citation type="journal article" date="2020" name="Phytopathology">
        <title>Genome Sequence Resources of Colletotrichum truncatum, C. plurivorum, C. musicola, and C. sojae: Four Species Pathogenic to Soybean (Glycine max).</title>
        <authorList>
            <person name="Rogerio F."/>
            <person name="Boufleur T.R."/>
            <person name="Ciampi-Guillardi M."/>
            <person name="Sukno S.A."/>
            <person name="Thon M.R."/>
            <person name="Massola Junior N.S."/>
            <person name="Baroncelli R."/>
        </authorList>
    </citation>
    <scope>NUCLEOTIDE SEQUENCE</scope>
    <source>
        <strain evidence="1">LFN0074</strain>
    </source>
</reference>
<dbReference type="AlphaFoldDB" id="A0A8H6MR97"/>
<protein>
    <submittedName>
        <fullName evidence="1">Uncharacterized protein</fullName>
    </submittedName>
</protein>
<accession>A0A8H6MR97</accession>
<dbReference type="EMBL" id="WIGM01001036">
    <property type="protein sequence ID" value="KAF6806222.1"/>
    <property type="molecule type" value="Genomic_DNA"/>
</dbReference>
<evidence type="ECO:0000313" key="1">
    <source>
        <dbReference type="EMBL" id="KAF6806222.1"/>
    </source>
</evidence>
<dbReference type="Proteomes" id="UP000639643">
    <property type="component" value="Unassembled WGS sequence"/>
</dbReference>
<comment type="caution">
    <text evidence="1">The sequence shown here is derived from an EMBL/GenBank/DDBJ whole genome shotgun (WGS) entry which is preliminary data.</text>
</comment>
<organism evidence="1 2">
    <name type="scientific">Colletotrichum musicola</name>
    <dbReference type="NCBI Taxonomy" id="2175873"/>
    <lineage>
        <taxon>Eukaryota</taxon>
        <taxon>Fungi</taxon>
        <taxon>Dikarya</taxon>
        <taxon>Ascomycota</taxon>
        <taxon>Pezizomycotina</taxon>
        <taxon>Sordariomycetes</taxon>
        <taxon>Hypocreomycetidae</taxon>
        <taxon>Glomerellales</taxon>
        <taxon>Glomerellaceae</taxon>
        <taxon>Colletotrichum</taxon>
        <taxon>Colletotrichum orchidearum species complex</taxon>
    </lineage>
</organism>
<name>A0A8H6MR97_9PEZI</name>
<keyword evidence="2" id="KW-1185">Reference proteome</keyword>
<proteinExistence type="predicted"/>
<gene>
    <name evidence="1" type="ORF">CMUS01_14422</name>
</gene>
<sequence>MAQPSFVLSPPGELHILPAMQKYTDPAYFNHDDILLDECDLMYLFDAASTRPLGILRDFLLYRGVYTPRDRSRVAPNLVAVLESEDFHPWTSEEVEEIRAKVKDFNDLIEY</sequence>
<evidence type="ECO:0000313" key="2">
    <source>
        <dbReference type="Proteomes" id="UP000639643"/>
    </source>
</evidence>